<name>A0ABU4S9H2_9GAMM</name>
<accession>A0ABU4S9H2</accession>
<dbReference type="SUPFAM" id="SSF53850">
    <property type="entry name" value="Periplasmic binding protein-like II"/>
    <property type="match status" value="1"/>
</dbReference>
<comment type="caution">
    <text evidence="6">The sequence shown here is derived from an EMBL/GenBank/DDBJ whole genome shotgun (WGS) entry which is preliminary data.</text>
</comment>
<dbReference type="Proteomes" id="UP001271890">
    <property type="component" value="Unassembled WGS sequence"/>
</dbReference>
<dbReference type="RefSeq" id="WP_319929890.1">
    <property type="nucleotide sequence ID" value="NZ_VCDN01000031.1"/>
</dbReference>
<dbReference type="InterPro" id="IPR036388">
    <property type="entry name" value="WH-like_DNA-bd_sf"/>
</dbReference>
<dbReference type="InterPro" id="IPR000847">
    <property type="entry name" value="LysR_HTH_N"/>
</dbReference>
<proteinExistence type="inferred from homology"/>
<dbReference type="EMBL" id="VCDN01000031">
    <property type="protein sequence ID" value="MDX7987458.1"/>
    <property type="molecule type" value="Genomic_DNA"/>
</dbReference>
<organism evidence="6 7">
    <name type="scientific">Xenorhabdus santafensis</name>
    <dbReference type="NCBI Taxonomy" id="2582833"/>
    <lineage>
        <taxon>Bacteria</taxon>
        <taxon>Pseudomonadati</taxon>
        <taxon>Pseudomonadota</taxon>
        <taxon>Gammaproteobacteria</taxon>
        <taxon>Enterobacterales</taxon>
        <taxon>Morganellaceae</taxon>
        <taxon>Xenorhabdus</taxon>
    </lineage>
</organism>
<protein>
    <submittedName>
        <fullName evidence="6">LysR family transcriptional regulator</fullName>
    </submittedName>
</protein>
<comment type="similarity">
    <text evidence="1">Belongs to the LysR transcriptional regulatory family.</text>
</comment>
<evidence type="ECO:0000313" key="6">
    <source>
        <dbReference type="EMBL" id="MDX7987458.1"/>
    </source>
</evidence>
<dbReference type="Gene3D" id="3.40.190.290">
    <property type="match status" value="1"/>
</dbReference>
<evidence type="ECO:0000256" key="1">
    <source>
        <dbReference type="ARBA" id="ARBA00009437"/>
    </source>
</evidence>
<sequence length="305" mass="33804">MTPFERFKGIEAFVTTADLGSFTAAGHKLNLTNSAISKGVARLEERLGTRLFERTTRRLVLTDAGSAFYRTCVRVLADLKEAEIVLSTQFKEPVGRLRLDVPEAFGRLHVLPLLLQFTEQHPHLLPHISFTDRFVDLLDEGIDVAVRIGGAEYWPASLGHCYLGCERQIFCASPDYLAKHGTPASVNELVSHDCVLYGKADGSTSPWLIVSNTGLVERKTMEGRIIVGNGEALVSAVKAGYGIAQLATWLVRDDIKRGDLVMILPELSTDGLPLHLIWPIGRQLQPKVNSILELLKKELRINEMH</sequence>
<gene>
    <name evidence="6" type="ORF">FE392_08960</name>
</gene>
<dbReference type="Gene3D" id="1.10.10.10">
    <property type="entry name" value="Winged helix-like DNA-binding domain superfamily/Winged helix DNA-binding domain"/>
    <property type="match status" value="1"/>
</dbReference>
<feature type="domain" description="HTH lysR-type" evidence="5">
    <location>
        <begin position="5"/>
        <end position="62"/>
    </location>
</feature>
<reference evidence="7" key="1">
    <citation type="journal article" date="2024" name="Toxins">
        <title>Genome Sequence Analysis of Native Xenorhabdus Strains Isolated from Entomopathogenic Nematodes in Argentina.</title>
        <authorList>
            <person name="Palma L."/>
            <person name="Frizzo L."/>
            <person name="Kaiser S."/>
            <person name="Berry C."/>
            <person name="Caballero P."/>
            <person name="Bode H.B."/>
            <person name="Del Valle E.E."/>
        </authorList>
    </citation>
    <scope>NUCLEOTIDE SEQUENCE [LARGE SCALE GENOMIC DNA]</scope>
    <source>
        <strain evidence="7">12</strain>
    </source>
</reference>
<evidence type="ECO:0000256" key="2">
    <source>
        <dbReference type="ARBA" id="ARBA00023015"/>
    </source>
</evidence>
<dbReference type="PROSITE" id="PS50931">
    <property type="entry name" value="HTH_LYSR"/>
    <property type="match status" value="1"/>
</dbReference>
<dbReference type="CDD" id="cd08475">
    <property type="entry name" value="PBP2_CrgA_like_6"/>
    <property type="match status" value="1"/>
</dbReference>
<dbReference type="SUPFAM" id="SSF46785">
    <property type="entry name" value="Winged helix' DNA-binding domain"/>
    <property type="match status" value="1"/>
</dbReference>
<keyword evidence="3" id="KW-0238">DNA-binding</keyword>
<keyword evidence="7" id="KW-1185">Reference proteome</keyword>
<dbReference type="PRINTS" id="PR00039">
    <property type="entry name" value="HTHLYSR"/>
</dbReference>
<dbReference type="InterPro" id="IPR005119">
    <property type="entry name" value="LysR_subst-bd"/>
</dbReference>
<keyword evidence="4" id="KW-0804">Transcription</keyword>
<dbReference type="PANTHER" id="PTHR30537">
    <property type="entry name" value="HTH-TYPE TRANSCRIPTIONAL REGULATOR"/>
    <property type="match status" value="1"/>
</dbReference>
<evidence type="ECO:0000256" key="4">
    <source>
        <dbReference type="ARBA" id="ARBA00023163"/>
    </source>
</evidence>
<dbReference type="InterPro" id="IPR036390">
    <property type="entry name" value="WH_DNA-bd_sf"/>
</dbReference>
<evidence type="ECO:0000259" key="5">
    <source>
        <dbReference type="PROSITE" id="PS50931"/>
    </source>
</evidence>
<dbReference type="PANTHER" id="PTHR30537:SF5">
    <property type="entry name" value="HTH-TYPE TRANSCRIPTIONAL ACTIVATOR TTDR-RELATED"/>
    <property type="match status" value="1"/>
</dbReference>
<evidence type="ECO:0000256" key="3">
    <source>
        <dbReference type="ARBA" id="ARBA00023125"/>
    </source>
</evidence>
<dbReference type="InterPro" id="IPR058163">
    <property type="entry name" value="LysR-type_TF_proteobact-type"/>
</dbReference>
<dbReference type="Pfam" id="PF00126">
    <property type="entry name" value="HTH_1"/>
    <property type="match status" value="1"/>
</dbReference>
<keyword evidence="2" id="KW-0805">Transcription regulation</keyword>
<dbReference type="Pfam" id="PF03466">
    <property type="entry name" value="LysR_substrate"/>
    <property type="match status" value="1"/>
</dbReference>
<evidence type="ECO:0000313" key="7">
    <source>
        <dbReference type="Proteomes" id="UP001271890"/>
    </source>
</evidence>